<dbReference type="EMBL" id="JAPDRK010000016">
    <property type="protein sequence ID" value="KAJ9605479.1"/>
    <property type="molecule type" value="Genomic_DNA"/>
</dbReference>
<evidence type="ECO:0000256" key="1">
    <source>
        <dbReference type="SAM" id="MobiDB-lite"/>
    </source>
</evidence>
<proteinExistence type="predicted"/>
<feature type="compositionally biased region" description="Pro residues" evidence="1">
    <location>
        <begin position="245"/>
        <end position="254"/>
    </location>
</feature>
<dbReference type="Pfam" id="PF12417">
    <property type="entry name" value="DUF3669"/>
    <property type="match status" value="1"/>
</dbReference>
<name>A0AA39CEQ6_9EURO</name>
<keyword evidence="2" id="KW-1133">Transmembrane helix</keyword>
<feature type="transmembrane region" description="Helical" evidence="2">
    <location>
        <begin position="414"/>
        <end position="436"/>
    </location>
</feature>
<feature type="region of interest" description="Disordered" evidence="1">
    <location>
        <begin position="234"/>
        <end position="263"/>
    </location>
</feature>
<evidence type="ECO:0000259" key="3">
    <source>
        <dbReference type="Pfam" id="PF12417"/>
    </source>
</evidence>
<keyword evidence="2" id="KW-0472">Membrane</keyword>
<sequence>MASYEADTLKPFIKIGNGSFGIIFADPAAPVIYKRELWAGDKSCPWTITEEYALHVRISKAFHKWSPQHRPGSNEIDLQVQIPEPQEMMLKDAAWWTSNAARFPAVEPQYQRPAPMLEAERILTLPRNLRQQLIDTFCPPPSRLSATREQHEVCLIRLYLGRQSRRKNPNANPYGLGHFSIRNFPGYVDQLETLGLDTQFIAAHLGKALAVLHFEALTDARDVEFVLGAARSPKLATSQTTTTEPTPPVTPLPTPTTESFPHEHPMTDIRGPTRALSIWCLDFNQCQRLSYATPSAISSSMSHCINAYFSNDPYYPRPDQTELWATFKTNYEKMANEILRKQRAQETDTSQEATPPNVYTALWNHPNPPEEFTRAIERRFWKKAPTQALELDDHIVSKTSGERDFVEAKAREEWAGLLADIVVRVVFLTIFVCLLVHEGYVFARKSIVKFIVKGATLKGLEVLSVKKKLGLRRDKSQSKRDRNRLEVVFSDHEYTVTINGQTFKVKVEGKA</sequence>
<dbReference type="InterPro" id="IPR022137">
    <property type="entry name" value="Znf_prot_DUF3669"/>
</dbReference>
<dbReference type="Proteomes" id="UP001172673">
    <property type="component" value="Unassembled WGS sequence"/>
</dbReference>
<gene>
    <name evidence="4" type="ORF">H2200_010136</name>
</gene>
<dbReference type="PANTHER" id="PTHR40780">
    <property type="entry name" value="DUF3669 DOMAIN-CONTAINING PROTEIN"/>
    <property type="match status" value="1"/>
</dbReference>
<evidence type="ECO:0000313" key="4">
    <source>
        <dbReference type="EMBL" id="KAJ9605479.1"/>
    </source>
</evidence>
<reference evidence="4" key="1">
    <citation type="submission" date="2022-10" db="EMBL/GenBank/DDBJ databases">
        <title>Culturing micro-colonial fungi from biological soil crusts in the Mojave desert and describing Neophaeococcomyces mojavensis, and introducing the new genera and species Taxawa tesnikishii.</title>
        <authorList>
            <person name="Kurbessoian T."/>
            <person name="Stajich J.E."/>
        </authorList>
    </citation>
    <scope>NUCLEOTIDE SEQUENCE</scope>
    <source>
        <strain evidence="4">TK_41</strain>
    </source>
</reference>
<dbReference type="AlphaFoldDB" id="A0AA39CEQ6"/>
<comment type="caution">
    <text evidence="4">The sequence shown here is derived from an EMBL/GenBank/DDBJ whole genome shotgun (WGS) entry which is preliminary data.</text>
</comment>
<keyword evidence="5" id="KW-1185">Reference proteome</keyword>
<feature type="domain" description="DUF3669" evidence="3">
    <location>
        <begin position="278"/>
        <end position="342"/>
    </location>
</feature>
<dbReference type="PANTHER" id="PTHR40780:SF2">
    <property type="entry name" value="DUF3669 DOMAIN-CONTAINING PROTEIN"/>
    <property type="match status" value="1"/>
</dbReference>
<evidence type="ECO:0000313" key="5">
    <source>
        <dbReference type="Proteomes" id="UP001172673"/>
    </source>
</evidence>
<organism evidence="4 5">
    <name type="scientific">Cladophialophora chaetospira</name>
    <dbReference type="NCBI Taxonomy" id="386627"/>
    <lineage>
        <taxon>Eukaryota</taxon>
        <taxon>Fungi</taxon>
        <taxon>Dikarya</taxon>
        <taxon>Ascomycota</taxon>
        <taxon>Pezizomycotina</taxon>
        <taxon>Eurotiomycetes</taxon>
        <taxon>Chaetothyriomycetidae</taxon>
        <taxon>Chaetothyriales</taxon>
        <taxon>Herpotrichiellaceae</taxon>
        <taxon>Cladophialophora</taxon>
    </lineage>
</organism>
<evidence type="ECO:0000256" key="2">
    <source>
        <dbReference type="SAM" id="Phobius"/>
    </source>
</evidence>
<accession>A0AA39CEQ6</accession>
<protein>
    <recommendedName>
        <fullName evidence="3">DUF3669 domain-containing protein</fullName>
    </recommendedName>
</protein>
<keyword evidence="2" id="KW-0812">Transmembrane</keyword>